<accession>J9FYR3</accession>
<evidence type="ECO:0000313" key="1">
    <source>
        <dbReference type="EMBL" id="EJW99713.1"/>
    </source>
</evidence>
<name>J9FYR3_9ZZZZ</name>
<sequence length="86" mass="9348">MNAMRQYIFLLISGFLALSLLAGCQKTKEAPIVKPKVITVETQTFAPSDEPRWISVLGRAESGEAVEVRSQVSGILKKARITEGTA</sequence>
<dbReference type="PROSITE" id="PS51257">
    <property type="entry name" value="PROKAR_LIPOPROTEIN"/>
    <property type="match status" value="1"/>
</dbReference>
<feature type="non-terminal residue" evidence="1">
    <location>
        <position position="86"/>
    </location>
</feature>
<gene>
    <name evidence="1" type="ORF">EVA_12181</name>
</gene>
<dbReference type="AlphaFoldDB" id="J9FYR3"/>
<dbReference type="EMBL" id="AMCI01003683">
    <property type="protein sequence ID" value="EJW99713.1"/>
    <property type="molecule type" value="Genomic_DNA"/>
</dbReference>
<protein>
    <submittedName>
        <fullName evidence="1">Membrane or secreted protein</fullName>
    </submittedName>
</protein>
<comment type="caution">
    <text evidence="1">The sequence shown here is derived from an EMBL/GenBank/DDBJ whole genome shotgun (WGS) entry which is preliminary data.</text>
</comment>
<proteinExistence type="predicted"/>
<reference evidence="1" key="1">
    <citation type="journal article" date="2012" name="PLoS ONE">
        <title>Gene sets for utilization of primary and secondary nutrition supplies in the distal gut of endangered iberian lynx.</title>
        <authorList>
            <person name="Alcaide M."/>
            <person name="Messina E."/>
            <person name="Richter M."/>
            <person name="Bargiela R."/>
            <person name="Peplies J."/>
            <person name="Huws S.A."/>
            <person name="Newbold C.J."/>
            <person name="Golyshin P.N."/>
            <person name="Simon M.A."/>
            <person name="Lopez G."/>
            <person name="Yakimov M.M."/>
            <person name="Ferrer M."/>
        </authorList>
    </citation>
    <scope>NUCLEOTIDE SEQUENCE</scope>
</reference>
<organism evidence="1">
    <name type="scientific">gut metagenome</name>
    <dbReference type="NCBI Taxonomy" id="749906"/>
    <lineage>
        <taxon>unclassified sequences</taxon>
        <taxon>metagenomes</taxon>
        <taxon>organismal metagenomes</taxon>
    </lineage>
</organism>